<comment type="cofactor">
    <cofactor evidence="7">
        <name>Ni(2+)</name>
        <dbReference type="ChEBI" id="CHEBI:49786"/>
    </cofactor>
    <text evidence="7">Binds 1 nickel ion per subunit.</text>
</comment>
<dbReference type="SUPFAM" id="SSF55021">
    <property type="entry name" value="ACT-like"/>
    <property type="match status" value="1"/>
</dbReference>
<proteinExistence type="inferred from homology"/>
<sequence>MSNKDSLTRFGVSMPEELVARFDQMITEQGYDNRSEAIRDLIRKALIEPSQMAVSQTVAGTIVMVYDHHVSELPITLMELQHNYHHDIISTMHIHLNHELCLEILVVRGQIQRLRELTNLIHIQKGVSYAELSVTYIDQAESDLAHRGHHHA</sequence>
<dbReference type="HAMAP" id="MF_00476">
    <property type="entry name" value="NikR"/>
    <property type="match status" value="1"/>
</dbReference>
<dbReference type="NCBIfam" id="NF002169">
    <property type="entry name" value="PRK01002.1"/>
    <property type="match status" value="1"/>
</dbReference>
<dbReference type="Gene3D" id="1.10.1220.10">
    <property type="entry name" value="Met repressor-like"/>
    <property type="match status" value="1"/>
</dbReference>
<reference evidence="11" key="1">
    <citation type="submission" date="2018-11" db="EMBL/GenBank/DDBJ databases">
        <title>Complete genome sequence of Paenibacillus sp. ML311-T8.</title>
        <authorList>
            <person name="Nam Y.-D."/>
            <person name="Kang J."/>
            <person name="Chung W.-H."/>
            <person name="Park Y.S."/>
        </authorList>
    </citation>
    <scope>NUCLEOTIDE SEQUENCE [LARGE SCALE GENOMIC DNA]</scope>
    <source>
        <strain evidence="11">ML311-T8</strain>
    </source>
</reference>
<accession>A0A6B8RQJ4</accession>
<protein>
    <recommendedName>
        <fullName evidence="7">Putative nickel-responsive regulator</fullName>
    </recommendedName>
</protein>
<evidence type="ECO:0000259" key="8">
    <source>
        <dbReference type="Pfam" id="PF01402"/>
    </source>
</evidence>
<evidence type="ECO:0000256" key="2">
    <source>
        <dbReference type="ARBA" id="ARBA00022596"/>
    </source>
</evidence>
<dbReference type="InterPro" id="IPR045865">
    <property type="entry name" value="ACT-like_dom_sf"/>
</dbReference>
<dbReference type="KEGG" id="ppsc:EHS13_25900"/>
<dbReference type="CDD" id="cd22231">
    <property type="entry name" value="RHH_NikR_HicB-like"/>
    <property type="match status" value="1"/>
</dbReference>
<evidence type="ECO:0000313" key="10">
    <source>
        <dbReference type="EMBL" id="QGQ98074.1"/>
    </source>
</evidence>
<evidence type="ECO:0000256" key="3">
    <source>
        <dbReference type="ARBA" id="ARBA00022723"/>
    </source>
</evidence>
<dbReference type="PANTHER" id="PTHR34719:SF2">
    <property type="entry name" value="NICKEL-RESPONSIVE REGULATOR"/>
    <property type="match status" value="1"/>
</dbReference>
<evidence type="ECO:0000256" key="1">
    <source>
        <dbReference type="ARBA" id="ARBA00008478"/>
    </source>
</evidence>
<keyword evidence="3 7" id="KW-0479">Metal-binding</keyword>
<feature type="domain" description="Ribbon-helix-helix protein CopG" evidence="8">
    <location>
        <begin position="9"/>
        <end position="47"/>
    </location>
</feature>
<dbReference type="AlphaFoldDB" id="A0A6B8RQJ4"/>
<dbReference type="InterPro" id="IPR027271">
    <property type="entry name" value="Acetolactate_synth/TF_NikR_C"/>
</dbReference>
<dbReference type="Proteomes" id="UP000426246">
    <property type="component" value="Chromosome"/>
</dbReference>
<comment type="function">
    <text evidence="7">Transcriptional regulator.</text>
</comment>
<gene>
    <name evidence="10" type="primary">nikR</name>
    <name evidence="10" type="ORF">EHS13_25900</name>
</gene>
<organism evidence="10 11">
    <name type="scientific">Paenibacillus psychroresistens</name>
    <dbReference type="NCBI Taxonomy" id="1778678"/>
    <lineage>
        <taxon>Bacteria</taxon>
        <taxon>Bacillati</taxon>
        <taxon>Bacillota</taxon>
        <taxon>Bacilli</taxon>
        <taxon>Bacillales</taxon>
        <taxon>Paenibacillaceae</taxon>
        <taxon>Paenibacillus</taxon>
    </lineage>
</organism>
<evidence type="ECO:0000256" key="7">
    <source>
        <dbReference type="HAMAP-Rule" id="MF_00476"/>
    </source>
</evidence>
<dbReference type="SUPFAM" id="SSF47598">
    <property type="entry name" value="Ribbon-helix-helix"/>
    <property type="match status" value="1"/>
</dbReference>
<evidence type="ECO:0000256" key="4">
    <source>
        <dbReference type="ARBA" id="ARBA00023015"/>
    </source>
</evidence>
<dbReference type="NCBIfam" id="NF002815">
    <property type="entry name" value="PRK02967.1"/>
    <property type="match status" value="1"/>
</dbReference>
<dbReference type="GO" id="GO:0003700">
    <property type="term" value="F:DNA-binding transcription factor activity"/>
    <property type="evidence" value="ECO:0007669"/>
    <property type="project" value="UniProtKB-UniRule"/>
</dbReference>
<evidence type="ECO:0000256" key="5">
    <source>
        <dbReference type="ARBA" id="ARBA00023125"/>
    </source>
</evidence>
<evidence type="ECO:0000256" key="6">
    <source>
        <dbReference type="ARBA" id="ARBA00023163"/>
    </source>
</evidence>
<dbReference type="InterPro" id="IPR022988">
    <property type="entry name" value="Ni_resp_reg_NikR"/>
</dbReference>
<dbReference type="OrthoDB" id="9806294at2"/>
<dbReference type="RefSeq" id="WP_155703169.1">
    <property type="nucleotide sequence ID" value="NZ_CP034235.1"/>
</dbReference>
<feature type="binding site" evidence="7">
    <location>
        <position position="82"/>
    </location>
    <ligand>
        <name>Ni(2+)</name>
        <dbReference type="ChEBI" id="CHEBI:49786"/>
    </ligand>
</feature>
<dbReference type="GO" id="GO:0010045">
    <property type="term" value="P:response to nickel cation"/>
    <property type="evidence" value="ECO:0007669"/>
    <property type="project" value="InterPro"/>
</dbReference>
<comment type="similarity">
    <text evidence="1 7">Belongs to the transcriptional regulatory CopG/NikR family.</text>
</comment>
<evidence type="ECO:0000313" key="11">
    <source>
        <dbReference type="Proteomes" id="UP000426246"/>
    </source>
</evidence>
<dbReference type="InterPro" id="IPR050192">
    <property type="entry name" value="CopG/NikR_regulator"/>
</dbReference>
<feature type="domain" description="Transcription factor NikR nickel binding C-terminal" evidence="9">
    <location>
        <begin position="59"/>
        <end position="135"/>
    </location>
</feature>
<keyword evidence="11" id="KW-1185">Reference proteome</keyword>
<dbReference type="EMBL" id="CP034235">
    <property type="protein sequence ID" value="QGQ98074.1"/>
    <property type="molecule type" value="Genomic_DNA"/>
</dbReference>
<feature type="binding site" evidence="7">
    <location>
        <position position="95"/>
    </location>
    <ligand>
        <name>Ni(2+)</name>
        <dbReference type="ChEBI" id="CHEBI:49786"/>
    </ligand>
</feature>
<dbReference type="GO" id="GO:0003677">
    <property type="term" value="F:DNA binding"/>
    <property type="evidence" value="ECO:0007669"/>
    <property type="project" value="UniProtKB-KW"/>
</dbReference>
<dbReference type="InterPro" id="IPR013321">
    <property type="entry name" value="Arc_rbn_hlx_hlx"/>
</dbReference>
<keyword evidence="4 7" id="KW-0805">Transcription regulation</keyword>
<dbReference type="InterPro" id="IPR002145">
    <property type="entry name" value="CopG"/>
</dbReference>
<dbReference type="NCBIfam" id="NF003381">
    <property type="entry name" value="PRK04460.1"/>
    <property type="match status" value="1"/>
</dbReference>
<name>A0A6B8RQJ4_9BACL</name>
<keyword evidence="5 7" id="KW-0238">DNA-binding</keyword>
<evidence type="ECO:0000259" key="9">
    <source>
        <dbReference type="Pfam" id="PF08753"/>
    </source>
</evidence>
<feature type="binding site" evidence="7">
    <location>
        <position position="93"/>
    </location>
    <ligand>
        <name>Ni(2+)</name>
        <dbReference type="ChEBI" id="CHEBI:49786"/>
    </ligand>
</feature>
<keyword evidence="2 7" id="KW-0533">Nickel</keyword>
<dbReference type="InterPro" id="IPR010985">
    <property type="entry name" value="Ribbon_hlx_hlx"/>
</dbReference>
<dbReference type="GO" id="GO:0016151">
    <property type="term" value="F:nickel cation binding"/>
    <property type="evidence" value="ECO:0007669"/>
    <property type="project" value="UniProtKB-UniRule"/>
</dbReference>
<dbReference type="Pfam" id="PF08753">
    <property type="entry name" value="NikR_C"/>
    <property type="match status" value="1"/>
</dbReference>
<dbReference type="PANTHER" id="PTHR34719">
    <property type="entry name" value="NICKEL-RESPONSIVE REGULATOR"/>
    <property type="match status" value="1"/>
</dbReference>
<dbReference type="Gene3D" id="3.30.70.1150">
    <property type="entry name" value="ACT-like. Chain A, domain 2"/>
    <property type="match status" value="1"/>
</dbReference>
<dbReference type="Pfam" id="PF01402">
    <property type="entry name" value="RHH_1"/>
    <property type="match status" value="1"/>
</dbReference>
<dbReference type="InterPro" id="IPR014864">
    <property type="entry name" value="TF_NikR_Ni-bd_C"/>
</dbReference>
<keyword evidence="6 7" id="KW-0804">Transcription</keyword>
<feature type="binding site" evidence="7">
    <location>
        <position position="101"/>
    </location>
    <ligand>
        <name>Ni(2+)</name>
        <dbReference type="ChEBI" id="CHEBI:49786"/>
    </ligand>
</feature>